<feature type="compositionally biased region" description="Polar residues" evidence="6">
    <location>
        <begin position="1"/>
        <end position="12"/>
    </location>
</feature>
<keyword evidence="4 7" id="KW-1133">Transmembrane helix</keyword>
<feature type="transmembrane region" description="Helical" evidence="7">
    <location>
        <begin position="215"/>
        <end position="237"/>
    </location>
</feature>
<keyword evidence="2" id="KW-0813">Transport</keyword>
<keyword evidence="10" id="KW-1185">Reference proteome</keyword>
<dbReference type="GO" id="GO:0022857">
    <property type="term" value="F:transmembrane transporter activity"/>
    <property type="evidence" value="ECO:0007669"/>
    <property type="project" value="InterPro"/>
</dbReference>
<reference evidence="9 10" key="1">
    <citation type="submission" date="2023-01" db="EMBL/GenBank/DDBJ databases">
        <title>Analysis of 21 Apiospora genomes using comparative genomics revels a genus with tremendous synthesis potential of carbohydrate active enzymes and secondary metabolites.</title>
        <authorList>
            <person name="Sorensen T."/>
        </authorList>
    </citation>
    <scope>NUCLEOTIDE SEQUENCE [LARGE SCALE GENOMIC DNA]</scope>
    <source>
        <strain evidence="9 10">CBS 117206</strain>
    </source>
</reference>
<evidence type="ECO:0000256" key="3">
    <source>
        <dbReference type="ARBA" id="ARBA00022692"/>
    </source>
</evidence>
<dbReference type="PANTHER" id="PTHR43791:SF97">
    <property type="entry name" value="ALLANTOATE TRANSPORTER, PUTATIVE (AFU_ORTHOLOGUE AFUA_1G14700)-RELATED"/>
    <property type="match status" value="1"/>
</dbReference>
<sequence length="535" mass="59269">MFMTQKETNNQENARKAARNETPTGHGETVPESEDNGLTANSTTLGGNEGTGNVDVAAQFANHLATAGETYSPTDEHRLRWKLDLRLVPLLWFNVTMGAMDKVTTATAALYNFRQDTGLDGDKYSWVGSAFYFGYLIWCLPSGSILQKFPLAKVLCVVQLLWGCILIATGFANNLAGLVTLRVVLGALEAPIVPGNLLILGMWYTRTEQPLRTGLMYTGLSVCFTGPIGWGIGFIYGDYQWRAMFWITGAITIVWAVVIGLFLPDNPVKAKFVEPREKAIAIERMRVDQTGIENKTFNKGQMIEAFKDVKTWLMCLFHLTISIPNGGLTNFAPLVIKGLGYTPQRSTLLMMPTGIIQTVASYLCNGGVFLCLKYLPSYQTRVAWILLGILVGLTSTVFLRSLSLDNYHGRLAALYMAYFYLGPYIVSLGINTANTAGHTKKVTTNALIFISYCISNIVAPQFFLSAQAPVYPLGIAAILGSYVLSALFIVLYAACCIHENRRRDREDANAGERVHVDTDFKDLTDRENVHFRYVW</sequence>
<evidence type="ECO:0000259" key="8">
    <source>
        <dbReference type="PROSITE" id="PS50850"/>
    </source>
</evidence>
<feature type="transmembrane region" description="Helical" evidence="7">
    <location>
        <begin position="411"/>
        <end position="430"/>
    </location>
</feature>
<dbReference type="EMBL" id="JAQQWP010000004">
    <property type="protein sequence ID" value="KAK8120858.1"/>
    <property type="molecule type" value="Genomic_DNA"/>
</dbReference>
<comment type="subcellular location">
    <subcellularLocation>
        <location evidence="1">Membrane</location>
        <topology evidence="1">Multi-pass membrane protein</topology>
    </subcellularLocation>
</comment>
<evidence type="ECO:0000256" key="4">
    <source>
        <dbReference type="ARBA" id="ARBA00022989"/>
    </source>
</evidence>
<feature type="domain" description="Major facilitator superfamily (MFS) profile" evidence="8">
    <location>
        <begin position="87"/>
        <end position="535"/>
    </location>
</feature>
<dbReference type="Proteomes" id="UP001392437">
    <property type="component" value="Unassembled WGS sequence"/>
</dbReference>
<feature type="transmembrane region" description="Helical" evidence="7">
    <location>
        <begin position="355"/>
        <end position="375"/>
    </location>
</feature>
<feature type="transmembrane region" description="Helical" evidence="7">
    <location>
        <begin position="470"/>
        <end position="495"/>
    </location>
</feature>
<accession>A0AAW0R0W3</accession>
<dbReference type="InterPro" id="IPR011701">
    <property type="entry name" value="MFS"/>
</dbReference>
<evidence type="ECO:0000313" key="9">
    <source>
        <dbReference type="EMBL" id="KAK8120858.1"/>
    </source>
</evidence>
<evidence type="ECO:0000256" key="7">
    <source>
        <dbReference type="SAM" id="Phobius"/>
    </source>
</evidence>
<organism evidence="9 10">
    <name type="scientific">Apiospora kogelbergensis</name>
    <dbReference type="NCBI Taxonomy" id="1337665"/>
    <lineage>
        <taxon>Eukaryota</taxon>
        <taxon>Fungi</taxon>
        <taxon>Dikarya</taxon>
        <taxon>Ascomycota</taxon>
        <taxon>Pezizomycotina</taxon>
        <taxon>Sordariomycetes</taxon>
        <taxon>Xylariomycetidae</taxon>
        <taxon>Amphisphaeriales</taxon>
        <taxon>Apiosporaceae</taxon>
        <taxon>Apiospora</taxon>
    </lineage>
</organism>
<dbReference type="Pfam" id="PF07690">
    <property type="entry name" value="MFS_1"/>
    <property type="match status" value="1"/>
</dbReference>
<feature type="transmembrane region" description="Helical" evidence="7">
    <location>
        <begin position="123"/>
        <end position="140"/>
    </location>
</feature>
<dbReference type="InterPro" id="IPR020846">
    <property type="entry name" value="MFS_dom"/>
</dbReference>
<dbReference type="Gene3D" id="1.20.1250.20">
    <property type="entry name" value="MFS general substrate transporter like domains"/>
    <property type="match status" value="1"/>
</dbReference>
<feature type="transmembrane region" description="Helical" evidence="7">
    <location>
        <begin position="183"/>
        <end position="203"/>
    </location>
</feature>
<name>A0AAW0R0W3_9PEZI</name>
<dbReference type="PROSITE" id="PS50850">
    <property type="entry name" value="MFS"/>
    <property type="match status" value="1"/>
</dbReference>
<dbReference type="PANTHER" id="PTHR43791">
    <property type="entry name" value="PERMEASE-RELATED"/>
    <property type="match status" value="1"/>
</dbReference>
<keyword evidence="5 7" id="KW-0472">Membrane</keyword>
<keyword evidence="3 7" id="KW-0812">Transmembrane</keyword>
<protein>
    <recommendedName>
        <fullName evidence="8">Major facilitator superfamily (MFS) profile domain-containing protein</fullName>
    </recommendedName>
</protein>
<comment type="caution">
    <text evidence="9">The sequence shown here is derived from an EMBL/GenBank/DDBJ whole genome shotgun (WGS) entry which is preliminary data.</text>
</comment>
<dbReference type="GO" id="GO:0016020">
    <property type="term" value="C:membrane"/>
    <property type="evidence" value="ECO:0007669"/>
    <property type="project" value="UniProtKB-SubCell"/>
</dbReference>
<feature type="region of interest" description="Disordered" evidence="6">
    <location>
        <begin position="1"/>
        <end position="51"/>
    </location>
</feature>
<proteinExistence type="predicted"/>
<feature type="transmembrane region" description="Helical" evidence="7">
    <location>
        <begin position="382"/>
        <end position="399"/>
    </location>
</feature>
<feature type="compositionally biased region" description="Polar residues" evidence="6">
    <location>
        <begin position="36"/>
        <end position="46"/>
    </location>
</feature>
<evidence type="ECO:0000256" key="2">
    <source>
        <dbReference type="ARBA" id="ARBA00022448"/>
    </source>
</evidence>
<dbReference type="AlphaFoldDB" id="A0AAW0R0W3"/>
<dbReference type="SUPFAM" id="SSF103473">
    <property type="entry name" value="MFS general substrate transporter"/>
    <property type="match status" value="1"/>
</dbReference>
<feature type="transmembrane region" description="Helical" evidence="7">
    <location>
        <begin position="243"/>
        <end position="263"/>
    </location>
</feature>
<gene>
    <name evidence="9" type="ORF">PG999_004978</name>
</gene>
<evidence type="ECO:0000256" key="5">
    <source>
        <dbReference type="ARBA" id="ARBA00023136"/>
    </source>
</evidence>
<evidence type="ECO:0000313" key="10">
    <source>
        <dbReference type="Proteomes" id="UP001392437"/>
    </source>
</evidence>
<feature type="transmembrane region" description="Helical" evidence="7">
    <location>
        <begin position="152"/>
        <end position="171"/>
    </location>
</feature>
<evidence type="ECO:0000256" key="6">
    <source>
        <dbReference type="SAM" id="MobiDB-lite"/>
    </source>
</evidence>
<dbReference type="InterPro" id="IPR036259">
    <property type="entry name" value="MFS_trans_sf"/>
</dbReference>
<feature type="transmembrane region" description="Helical" evidence="7">
    <location>
        <begin position="442"/>
        <end position="464"/>
    </location>
</feature>
<evidence type="ECO:0000256" key="1">
    <source>
        <dbReference type="ARBA" id="ARBA00004141"/>
    </source>
</evidence>